<dbReference type="InterPro" id="IPR050072">
    <property type="entry name" value="Peptidase_M20A"/>
</dbReference>
<dbReference type="SUPFAM" id="SSF55031">
    <property type="entry name" value="Bacterial exopeptidase dimerisation domain"/>
    <property type="match status" value="1"/>
</dbReference>
<dbReference type="InterPro" id="IPR011650">
    <property type="entry name" value="Peptidase_M20_dimer"/>
</dbReference>
<dbReference type="Pfam" id="PF01546">
    <property type="entry name" value="Peptidase_M20"/>
    <property type="match status" value="1"/>
</dbReference>
<proteinExistence type="predicted"/>
<dbReference type="PROSITE" id="PS00758">
    <property type="entry name" value="ARGE_DAPE_CPG2_1"/>
    <property type="match status" value="1"/>
</dbReference>
<gene>
    <name evidence="6" type="ORF">GCM10022239_01290</name>
</gene>
<reference evidence="7" key="1">
    <citation type="journal article" date="2019" name="Int. J. Syst. Evol. Microbiol.">
        <title>The Global Catalogue of Microorganisms (GCM) 10K type strain sequencing project: providing services to taxonomists for standard genome sequencing and annotation.</title>
        <authorList>
            <consortium name="The Broad Institute Genomics Platform"/>
            <consortium name="The Broad Institute Genome Sequencing Center for Infectious Disease"/>
            <person name="Wu L."/>
            <person name="Ma J."/>
        </authorList>
    </citation>
    <scope>NUCLEOTIDE SEQUENCE [LARGE SCALE GENOMIC DNA]</scope>
    <source>
        <strain evidence="7">JCM 16949</strain>
    </source>
</reference>
<dbReference type="Proteomes" id="UP001501004">
    <property type="component" value="Unassembled WGS sequence"/>
</dbReference>
<keyword evidence="3" id="KW-0378">Hydrolase</keyword>
<evidence type="ECO:0000313" key="6">
    <source>
        <dbReference type="EMBL" id="GAA3728239.1"/>
    </source>
</evidence>
<dbReference type="EMBL" id="BAABAE010000001">
    <property type="protein sequence ID" value="GAA3728239.1"/>
    <property type="molecule type" value="Genomic_DNA"/>
</dbReference>
<keyword evidence="7" id="KW-1185">Reference proteome</keyword>
<feature type="domain" description="Peptidase M20 dimerisation" evidence="5">
    <location>
        <begin position="181"/>
        <end position="287"/>
    </location>
</feature>
<organism evidence="6 7">
    <name type="scientific">Leifsonella bigeumensis</name>
    <dbReference type="NCBI Taxonomy" id="433643"/>
    <lineage>
        <taxon>Bacteria</taxon>
        <taxon>Bacillati</taxon>
        <taxon>Actinomycetota</taxon>
        <taxon>Actinomycetes</taxon>
        <taxon>Micrococcales</taxon>
        <taxon>Microbacteriaceae</taxon>
        <taxon>Leifsonella</taxon>
    </lineage>
</organism>
<dbReference type="Gene3D" id="3.30.70.360">
    <property type="match status" value="1"/>
</dbReference>
<name>A0ABP7F0D2_9MICO</name>
<dbReference type="InterPro" id="IPR002933">
    <property type="entry name" value="Peptidase_M20"/>
</dbReference>
<dbReference type="RefSeq" id="WP_344752693.1">
    <property type="nucleotide sequence ID" value="NZ_BAABAE010000001.1"/>
</dbReference>
<dbReference type="Pfam" id="PF07687">
    <property type="entry name" value="M20_dimer"/>
    <property type="match status" value="1"/>
</dbReference>
<comment type="caution">
    <text evidence="6">The sequence shown here is derived from an EMBL/GenBank/DDBJ whole genome shotgun (WGS) entry which is preliminary data.</text>
</comment>
<evidence type="ECO:0000256" key="3">
    <source>
        <dbReference type="ARBA" id="ARBA00022801"/>
    </source>
</evidence>
<protein>
    <submittedName>
        <fullName evidence="6">ArgE/DapE family deacylase</fullName>
    </submittedName>
</protein>
<evidence type="ECO:0000256" key="2">
    <source>
        <dbReference type="ARBA" id="ARBA00022723"/>
    </source>
</evidence>
<evidence type="ECO:0000259" key="5">
    <source>
        <dbReference type="Pfam" id="PF07687"/>
    </source>
</evidence>
<comment type="cofactor">
    <cofactor evidence="1">
        <name>Zn(2+)</name>
        <dbReference type="ChEBI" id="CHEBI:29105"/>
    </cofactor>
</comment>
<dbReference type="PANTHER" id="PTHR43808:SF25">
    <property type="entry name" value="PEPTIDASE M20 DIMERISATION DOMAIN-CONTAINING PROTEIN"/>
    <property type="match status" value="1"/>
</dbReference>
<accession>A0ABP7F0D2</accession>
<evidence type="ECO:0000256" key="4">
    <source>
        <dbReference type="ARBA" id="ARBA00022833"/>
    </source>
</evidence>
<keyword evidence="2" id="KW-0479">Metal-binding</keyword>
<keyword evidence="4" id="KW-0862">Zinc</keyword>
<sequence length="389" mass="40184">MSEHPADLDPIELARDLIRIDSVNSDLVAGAAGETAIAGWCADWLGARGFEVHWLGTAQHPTVVGIARGTGGGRSLMLNGHLDTVGVASYDGDPFAAEVRDGRLFGRGAFDMKTGVAAILVAAARASGAGSGAGAALAGDVIVTLVADEEFGSRGTEDALAAFAADAAIVTEPSELNLVLAHRGFAWFEVELSGLAAHGSMPHQGVDAIAHAGLVLRAIDELRARLESRPPHPLLGHGAVRVSMISGGTDAATVADSCTLTLERRTLPGETPDAVEAELRAILDGLAAGTPDFRYELRRLVARGAFEADPDWPIVRAVIASAKQVFGAPPATRGEPFWTDAGLILEAGIPCLLVGVDGGGAHADTEWATTASVEQLTDLLEGTIRTFCA</sequence>
<dbReference type="Gene3D" id="3.40.630.10">
    <property type="entry name" value="Zn peptidases"/>
    <property type="match status" value="2"/>
</dbReference>
<dbReference type="SUPFAM" id="SSF53187">
    <property type="entry name" value="Zn-dependent exopeptidases"/>
    <property type="match status" value="1"/>
</dbReference>
<evidence type="ECO:0000313" key="7">
    <source>
        <dbReference type="Proteomes" id="UP001501004"/>
    </source>
</evidence>
<evidence type="ECO:0000256" key="1">
    <source>
        <dbReference type="ARBA" id="ARBA00001947"/>
    </source>
</evidence>
<dbReference type="InterPro" id="IPR036264">
    <property type="entry name" value="Bact_exopeptidase_dim_dom"/>
</dbReference>
<dbReference type="PANTHER" id="PTHR43808">
    <property type="entry name" value="ACETYLORNITHINE DEACETYLASE"/>
    <property type="match status" value="1"/>
</dbReference>
<dbReference type="InterPro" id="IPR001261">
    <property type="entry name" value="ArgE/DapE_CS"/>
</dbReference>